<dbReference type="STRING" id="363870.NG54_10850"/>
<comment type="caution">
    <text evidence="2">The sequence shown here is derived from an EMBL/GenBank/DDBJ whole genome shotgun (WGS) entry which is preliminary data.</text>
</comment>
<gene>
    <name evidence="2" type="ORF">NG54_10850</name>
</gene>
<dbReference type="Proteomes" id="UP000030588">
    <property type="component" value="Unassembled WGS sequence"/>
</dbReference>
<proteinExistence type="inferred from homology"/>
<evidence type="ECO:0000313" key="2">
    <source>
        <dbReference type="EMBL" id="KHD85163.1"/>
    </source>
</evidence>
<sequence length="127" mass="14869">MRTKIMLNQSEVLENSLELYCDQPIAFSQLRPAGRMLVDSDECSFVYLTEDDKEYTYLYLPTEIWHDLQQALKHHKNVVAVSKNERLELLDFHEEMDYLISNIEGNSNYGEEFVAKVEAIFLAKTNE</sequence>
<comment type="similarity">
    <text evidence="1">Belongs to the UPF0738 family.</text>
</comment>
<organism evidence="2 3">
    <name type="scientific">Heyndrickxia ginsengihumi</name>
    <dbReference type="NCBI Taxonomy" id="363870"/>
    <lineage>
        <taxon>Bacteria</taxon>
        <taxon>Bacillati</taxon>
        <taxon>Bacillota</taxon>
        <taxon>Bacilli</taxon>
        <taxon>Bacillales</taxon>
        <taxon>Bacillaceae</taxon>
        <taxon>Heyndrickxia</taxon>
    </lineage>
</organism>
<dbReference type="Pfam" id="PF19785">
    <property type="entry name" value="UPF0738"/>
    <property type="match status" value="1"/>
</dbReference>
<dbReference type="EMBL" id="JRUN01000030">
    <property type="protein sequence ID" value="KHD85163.1"/>
    <property type="molecule type" value="Genomic_DNA"/>
</dbReference>
<dbReference type="RefSeq" id="WP_025727491.1">
    <property type="nucleotide sequence ID" value="NZ_JAAIWK010000002.1"/>
</dbReference>
<evidence type="ECO:0000313" key="3">
    <source>
        <dbReference type="Proteomes" id="UP000030588"/>
    </source>
</evidence>
<dbReference type="InterPro" id="IPR020908">
    <property type="entry name" value="UPF0738"/>
</dbReference>
<evidence type="ECO:0000256" key="1">
    <source>
        <dbReference type="HAMAP-Rule" id="MF_01861"/>
    </source>
</evidence>
<protein>
    <recommendedName>
        <fullName evidence="1">UPF0738 protein NG54_10850</fullName>
    </recommendedName>
</protein>
<name>A0A0A6VCE3_9BACI</name>
<dbReference type="AlphaFoldDB" id="A0A0A6VCE3"/>
<reference evidence="2 3" key="1">
    <citation type="submission" date="2014-10" db="EMBL/GenBank/DDBJ databases">
        <title>Draft genome of phytase producing Bacillus ginsengihumi strain M2.11.</title>
        <authorList>
            <person name="Toymentseva A."/>
            <person name="Boulygina E.A."/>
            <person name="Kazakov S.V."/>
            <person name="Kayumov I."/>
            <person name="Suleimanova A.D."/>
            <person name="Mardanova A.M."/>
            <person name="Maria S.N."/>
            <person name="Sergey M.Y."/>
            <person name="Sharipova M.R."/>
        </authorList>
    </citation>
    <scope>NUCLEOTIDE SEQUENCE [LARGE SCALE GENOMIC DNA]</scope>
    <source>
        <strain evidence="2 3">M2.11</strain>
    </source>
</reference>
<accession>A0A0A6VCE3</accession>
<dbReference type="HAMAP" id="MF_01861">
    <property type="entry name" value="UPF0738"/>
    <property type="match status" value="1"/>
</dbReference>